<proteinExistence type="predicted"/>
<accession>A0A095C220</accession>
<dbReference type="HOGENOM" id="CLU_059964_3_1_1"/>
<evidence type="ECO:0000259" key="3">
    <source>
        <dbReference type="Pfam" id="PF03328"/>
    </source>
</evidence>
<dbReference type="RefSeq" id="XP_062880672.1">
    <property type="nucleotide sequence ID" value="XM_063024602.1"/>
</dbReference>
<dbReference type="FunFam" id="3.20.20.60:FF:000004">
    <property type="entry name" value="5-keto-4-deoxy-D-glucarate aldolase"/>
    <property type="match status" value="1"/>
</dbReference>
<feature type="domain" description="HpcH/HpaI aldolase/citrate lyase" evidence="3">
    <location>
        <begin position="28"/>
        <end position="251"/>
    </location>
</feature>
<dbReference type="Pfam" id="PF03328">
    <property type="entry name" value="HpcH_HpaI"/>
    <property type="match status" value="1"/>
</dbReference>
<organism evidence="4 5">
    <name type="scientific">Cryptococcus deuterogattii (strain R265)</name>
    <name type="common">Cryptococcus gattii VGII (strain R265)</name>
    <dbReference type="NCBI Taxonomy" id="294750"/>
    <lineage>
        <taxon>Eukaryota</taxon>
        <taxon>Fungi</taxon>
        <taxon>Dikarya</taxon>
        <taxon>Basidiomycota</taxon>
        <taxon>Agaricomycotina</taxon>
        <taxon>Tremellomycetes</taxon>
        <taxon>Tremellales</taxon>
        <taxon>Cryptococcaceae</taxon>
        <taxon>Cryptococcus</taxon>
        <taxon>Cryptococcus gattii species complex</taxon>
    </lineage>
</organism>
<dbReference type="InterPro" id="IPR040442">
    <property type="entry name" value="Pyrv_kinase-like_dom_sf"/>
</dbReference>
<sequence>MSTTINGTTVHIPRHRLRNGLEAGKPMIGCFSSLPSAWTARIVASCGWDYVIIDCEHGNHDDSDMHDTVNVIASENVSPIVRLRAGEYGLIKRALDCGAHGIMAPMVNTPEEARNIVKWSKFPPMGIRGQGSSFSAMASGLTTPQYVSLANKTILTIVQIETPEAVSNAEKIASIEGVDALFIGPNDLALSLLGYVPARWDEPEFLDALEKVRLAANKYGKYAGILARNGAHAKELSEKWTMIGLGSDVRALQTAMKATVAASRSDVY</sequence>
<dbReference type="InterPro" id="IPR050251">
    <property type="entry name" value="HpcH-HpaI_aldolase"/>
</dbReference>
<evidence type="ECO:0000256" key="2">
    <source>
        <dbReference type="ARBA" id="ARBA00023239"/>
    </source>
</evidence>
<keyword evidence="5" id="KW-1185">Reference proteome</keyword>
<dbReference type="GO" id="GO:0016832">
    <property type="term" value="F:aldehyde-lyase activity"/>
    <property type="evidence" value="ECO:0007669"/>
    <property type="project" value="TreeGrafter"/>
</dbReference>
<dbReference type="InterPro" id="IPR015813">
    <property type="entry name" value="Pyrv/PenolPyrv_kinase-like_dom"/>
</dbReference>
<dbReference type="EMBL" id="CP025762">
    <property type="protein sequence ID" value="KGB74682.1"/>
    <property type="molecule type" value="Genomic_DNA"/>
</dbReference>
<keyword evidence="1" id="KW-0479">Metal-binding</keyword>
<dbReference type="GeneID" id="88176756"/>
<dbReference type="PANTHER" id="PTHR30502">
    <property type="entry name" value="2-KETO-3-DEOXY-L-RHAMNONATE ALDOLASE"/>
    <property type="match status" value="1"/>
</dbReference>
<dbReference type="InterPro" id="IPR005000">
    <property type="entry name" value="Aldolase/citrate-lyase_domain"/>
</dbReference>
<dbReference type="VEuPathDB" id="FungiDB:CNBG_0520"/>
<dbReference type="Gene3D" id="3.20.20.60">
    <property type="entry name" value="Phosphoenolpyruvate-binding domains"/>
    <property type="match status" value="1"/>
</dbReference>
<dbReference type="SUPFAM" id="SSF51621">
    <property type="entry name" value="Phosphoenolpyruvate/pyruvate domain"/>
    <property type="match status" value="1"/>
</dbReference>
<reference evidence="4 5" key="2">
    <citation type="journal article" date="2018" name="Proc. Natl. Acad. Sci.">
        <title>RNAi is a critical determinant of centromere evolution in closely related fungi.</title>
        <authorList>
            <person name="Yadav V."/>
            <person name="Sun S."/>
            <person name="Billmyre R.B."/>
            <person name="Thimmappa B.C."/>
            <person name="Shea T."/>
            <person name="Lintner R."/>
            <person name="Bakkeren G."/>
            <person name="Cuomo C.A."/>
            <person name="Heitman J."/>
            <person name="Sanyal K."/>
        </authorList>
    </citation>
    <scope>NUCLEOTIDE SEQUENCE [LARGE SCALE GENOMIC DNA]</scope>
    <source>
        <strain evidence="4 5">R265</strain>
    </source>
</reference>
<name>A0A095C220_CRYD2</name>
<dbReference type="Proteomes" id="UP000029445">
    <property type="component" value="Chromosome 4"/>
</dbReference>
<reference evidence="4 5" key="1">
    <citation type="journal article" date="2011" name="MBio">
        <title>Genome variation in Cryptococcus gattii, an emerging pathogen of immunocompetent hosts.</title>
        <authorList>
            <person name="D'Souza C.A."/>
            <person name="Kronstad J.W."/>
            <person name="Taylor G."/>
            <person name="Warren R."/>
            <person name="Yuen M."/>
            <person name="Hu G."/>
            <person name="Jung W.H."/>
            <person name="Sham A."/>
            <person name="Kidd S.E."/>
            <person name="Tangen K."/>
            <person name="Lee N."/>
            <person name="Zeilmaker T."/>
            <person name="Sawkins J."/>
            <person name="McVicker G."/>
            <person name="Shah S."/>
            <person name="Gnerre S."/>
            <person name="Griggs A."/>
            <person name="Zeng Q."/>
            <person name="Bartlett K."/>
            <person name="Li W."/>
            <person name="Wang X."/>
            <person name="Heitman J."/>
            <person name="Stajich J.E."/>
            <person name="Fraser J.A."/>
            <person name="Meyer W."/>
            <person name="Carter D."/>
            <person name="Schein J."/>
            <person name="Krzywinski M."/>
            <person name="Kwon-Chung K.J."/>
            <person name="Varma A."/>
            <person name="Wang J."/>
            <person name="Brunham R."/>
            <person name="Fyfe M."/>
            <person name="Ouellette B.F."/>
            <person name="Siddiqui A."/>
            <person name="Marra M."/>
            <person name="Jones S."/>
            <person name="Holt R."/>
            <person name="Birren B.W."/>
            <person name="Galagan J.E."/>
            <person name="Cuomo C.A."/>
        </authorList>
    </citation>
    <scope>NUCLEOTIDE SEQUENCE [LARGE SCALE GENOMIC DNA]</scope>
    <source>
        <strain evidence="4 5">R265</strain>
    </source>
</reference>
<dbReference type="KEGG" id="cdeu:CNBG_0520"/>
<dbReference type="OrthoDB" id="1621678at2759"/>
<dbReference type="STRING" id="294750.A0A095C220"/>
<dbReference type="GO" id="GO:0005737">
    <property type="term" value="C:cytoplasm"/>
    <property type="evidence" value="ECO:0007669"/>
    <property type="project" value="TreeGrafter"/>
</dbReference>
<dbReference type="AlphaFoldDB" id="A0A095C220"/>
<evidence type="ECO:0000313" key="5">
    <source>
        <dbReference type="Proteomes" id="UP000029445"/>
    </source>
</evidence>
<dbReference type="OMA" id="WNRVDDY"/>
<dbReference type="PANTHER" id="PTHR30502:SF9">
    <property type="entry name" value="HPCH_HPAI ALDOLASE_CITRATE LYASE DOMAIN-CONTAINING PROTEIN"/>
    <property type="match status" value="1"/>
</dbReference>
<protein>
    <submittedName>
        <fullName evidence="4">2,4-dihydroxyhept-2-ene-1,7-dioic acid aldolase</fullName>
    </submittedName>
</protein>
<keyword evidence="2" id="KW-0456">Lyase</keyword>
<evidence type="ECO:0000256" key="1">
    <source>
        <dbReference type="ARBA" id="ARBA00022723"/>
    </source>
</evidence>
<gene>
    <name evidence="4" type="ORF">CNBG_0520</name>
</gene>
<evidence type="ECO:0000313" key="4">
    <source>
        <dbReference type="EMBL" id="KGB74682.1"/>
    </source>
</evidence>
<dbReference type="GO" id="GO:0046872">
    <property type="term" value="F:metal ion binding"/>
    <property type="evidence" value="ECO:0007669"/>
    <property type="project" value="UniProtKB-KW"/>
</dbReference>